<dbReference type="OrthoDB" id="2875393at2"/>
<organism evidence="2 3">
    <name type="scientific">Mesobacillus subterraneus</name>
    <dbReference type="NCBI Taxonomy" id="285983"/>
    <lineage>
        <taxon>Bacteria</taxon>
        <taxon>Bacillati</taxon>
        <taxon>Bacillota</taxon>
        <taxon>Bacilli</taxon>
        <taxon>Bacillales</taxon>
        <taxon>Bacillaceae</taxon>
        <taxon>Mesobacillus</taxon>
    </lineage>
</organism>
<protein>
    <recommendedName>
        <fullName evidence="1">Phage ABA sandwich domain-containing protein</fullName>
    </recommendedName>
</protein>
<dbReference type="Pfam" id="PF18066">
    <property type="entry name" value="Phage_ABA_S"/>
    <property type="match status" value="1"/>
</dbReference>
<gene>
    <name evidence="2" type="ORF">EJA10_16190</name>
</gene>
<evidence type="ECO:0000313" key="2">
    <source>
        <dbReference type="EMBL" id="RSD25922.1"/>
    </source>
</evidence>
<dbReference type="RefSeq" id="WP_125481068.1">
    <property type="nucleotide sequence ID" value="NZ_RSFW01000018.1"/>
</dbReference>
<evidence type="ECO:0000259" key="1">
    <source>
        <dbReference type="Pfam" id="PF18066"/>
    </source>
</evidence>
<evidence type="ECO:0000313" key="3">
    <source>
        <dbReference type="Proteomes" id="UP000279911"/>
    </source>
</evidence>
<accession>A0A3R9E4J2</accession>
<feature type="domain" description="Phage ABA sandwich" evidence="1">
    <location>
        <begin position="6"/>
        <end position="88"/>
    </location>
</feature>
<proteinExistence type="predicted"/>
<dbReference type="Proteomes" id="UP000279911">
    <property type="component" value="Unassembled WGS sequence"/>
</dbReference>
<comment type="caution">
    <text evidence="2">The sequence shown here is derived from an EMBL/GenBank/DDBJ whole genome shotgun (WGS) entry which is preliminary data.</text>
</comment>
<dbReference type="InterPro" id="IPR041270">
    <property type="entry name" value="Phage_ABA_S"/>
</dbReference>
<reference evidence="3" key="1">
    <citation type="submission" date="2018-12" db="EMBL/GenBank/DDBJ databases">
        <title>Bacillus chawlae sp. nov., Bacillus glennii sp. nov., and Bacillus saganii sp. nov. Isolated from the Vehicle Assembly Building at Kennedy Space Center where the Viking Spacecraft were Assembled.</title>
        <authorList>
            <person name="Seuylemezian A."/>
            <person name="Vaishampayan P."/>
        </authorList>
    </citation>
    <scope>NUCLEOTIDE SEQUENCE [LARGE SCALE GENOMIC DNA]</scope>
    <source>
        <strain evidence="3">DSM 13966</strain>
    </source>
</reference>
<sequence length="107" mass="12350">MTKTDAIARRVLGWKLNRWDRWFDYERGVFINDSEFQPVQNLLHAMLIVERLEKLGYTFTSNGENEALFNQYKGTGETLAEAITNAAYAIIENDSVVTSTSLWRKLS</sequence>
<dbReference type="AlphaFoldDB" id="A0A3R9E4J2"/>
<dbReference type="STRING" id="285983.UB32_17130"/>
<dbReference type="EMBL" id="RSFW01000018">
    <property type="protein sequence ID" value="RSD25922.1"/>
    <property type="molecule type" value="Genomic_DNA"/>
</dbReference>
<name>A0A3R9E4J2_9BACI</name>